<dbReference type="Proteomes" id="UP000443014">
    <property type="component" value="Unassembled WGS sequence"/>
</dbReference>
<proteinExistence type="predicted"/>
<organism evidence="1 2">
    <name type="scientific">Serratia marcescens</name>
    <dbReference type="NCBI Taxonomy" id="615"/>
    <lineage>
        <taxon>Bacteria</taxon>
        <taxon>Pseudomonadati</taxon>
        <taxon>Pseudomonadota</taxon>
        <taxon>Gammaproteobacteria</taxon>
        <taxon>Enterobacterales</taxon>
        <taxon>Yersiniaceae</taxon>
        <taxon>Serratia</taxon>
    </lineage>
</organism>
<sequence length="77" mass="8698">MNKTYTYQVNEDVLLHLQRSLDLLSCAQLIINAQDKHMQKYVMSQVDVAEDFTQRAANALDLGEQPTVKNEQGVCNG</sequence>
<protein>
    <submittedName>
        <fullName evidence="1">Uncharacterized protein</fullName>
    </submittedName>
</protein>
<evidence type="ECO:0000313" key="1">
    <source>
        <dbReference type="EMBL" id="MVF06059.1"/>
    </source>
</evidence>
<accession>A0ABD6I1I9</accession>
<dbReference type="AlphaFoldDB" id="A0ABD6I1I9"/>
<name>A0ABD6I1I9_SERMA</name>
<dbReference type="RefSeq" id="WP_156866471.1">
    <property type="nucleotide sequence ID" value="NZ_JAOEGE010000001.1"/>
</dbReference>
<comment type="caution">
    <text evidence="1">The sequence shown here is derived from an EMBL/GenBank/DDBJ whole genome shotgun (WGS) entry which is preliminary data.</text>
</comment>
<evidence type="ECO:0000313" key="2">
    <source>
        <dbReference type="Proteomes" id="UP000443014"/>
    </source>
</evidence>
<dbReference type="EMBL" id="WNKC01000007">
    <property type="protein sequence ID" value="MVF06059.1"/>
    <property type="molecule type" value="Genomic_DNA"/>
</dbReference>
<gene>
    <name evidence="1" type="ORF">GMA22_22740</name>
</gene>
<reference evidence="1 2" key="1">
    <citation type="submission" date="2019-11" db="EMBL/GenBank/DDBJ databases">
        <title>Whole genome sequence of a plant growth promoting strain Serratia marcescens BTL07 isolated from the rhizoplane of Chili (Capsicum annuum).</title>
        <authorList>
            <person name="Dutta S."/>
            <person name="Khatun A."/>
            <person name="Gupta D.R."/>
            <person name="Surovy M.Z."/>
            <person name="Rahman M.M."/>
            <person name="Mahmud N.U."/>
            <person name="Emes R."/>
            <person name="Warry A."/>
            <person name="West H."/>
            <person name="Clarke M.L."/>
            <person name="Islam M.T."/>
        </authorList>
    </citation>
    <scope>NUCLEOTIDE SEQUENCE [LARGE SCALE GENOMIC DNA]</scope>
    <source>
        <strain evidence="1 2">BTL07</strain>
    </source>
</reference>